<keyword evidence="3" id="KW-1185">Reference proteome</keyword>
<evidence type="ECO:0000313" key="2">
    <source>
        <dbReference type="EMBL" id="MXP76272.1"/>
    </source>
</evidence>
<sequence length="193" mass="23035">MNSKDLAVLQPYCENDMRQLKRMSRSIFMRFNEPLTNADYDDFYSIANLVLWRAFNCYDPNTGVCFEGFLHSCLKKKFKSELTRRHRQRRIINLFAVSLDSVNEDEEECSLLDYIPSDFDTFDEVLKRQERGQFSDKVQQYTAKLSKRQVDILNMLMDNYQAKEIQQTLEISEKEYADNLHVMRSYENVKILF</sequence>
<dbReference type="AlphaFoldDB" id="A0A7X3SJC9"/>
<dbReference type="Gene3D" id="1.10.1740.10">
    <property type="match status" value="1"/>
</dbReference>
<dbReference type="Proteomes" id="UP000460412">
    <property type="component" value="Unassembled WGS sequence"/>
</dbReference>
<dbReference type="GO" id="GO:0003700">
    <property type="term" value="F:DNA-binding transcription factor activity"/>
    <property type="evidence" value="ECO:0007669"/>
    <property type="project" value="InterPro"/>
</dbReference>
<dbReference type="InterPro" id="IPR013325">
    <property type="entry name" value="RNA_pol_sigma_r2"/>
</dbReference>
<feature type="domain" description="RNA polymerase sigma-70 region 2" evidence="1">
    <location>
        <begin position="21"/>
        <end position="87"/>
    </location>
</feature>
<evidence type="ECO:0000313" key="3">
    <source>
        <dbReference type="Proteomes" id="UP000460412"/>
    </source>
</evidence>
<dbReference type="RefSeq" id="WP_159751423.1">
    <property type="nucleotide sequence ID" value="NZ_WUQX01000001.1"/>
</dbReference>
<dbReference type="EMBL" id="WUQX01000001">
    <property type="protein sequence ID" value="MXP76272.1"/>
    <property type="molecule type" value="Genomic_DNA"/>
</dbReference>
<proteinExistence type="predicted"/>
<evidence type="ECO:0000259" key="1">
    <source>
        <dbReference type="Pfam" id="PF04542"/>
    </source>
</evidence>
<name>A0A7X3SJC9_9FIRM</name>
<reference evidence="2 3" key="1">
    <citation type="submission" date="2019-12" db="EMBL/GenBank/DDBJ databases">
        <title>Sporaefaciens musculi gen. nov., sp. nov., a novel bacterium isolated from the caecum of an obese mouse.</title>
        <authorList>
            <person name="Rasmussen T.S."/>
            <person name="Streidl T."/>
            <person name="Hitch T.C.A."/>
            <person name="Wortmann E."/>
            <person name="Deptula P."/>
            <person name="Hansen M."/>
            <person name="Nielsen D.S."/>
            <person name="Clavel T."/>
            <person name="Vogensen F.K."/>
        </authorList>
    </citation>
    <scope>NUCLEOTIDE SEQUENCE [LARGE SCALE GENOMIC DNA]</scope>
    <source>
        <strain evidence="2 3">WCA-9-b2</strain>
    </source>
</reference>
<dbReference type="GO" id="GO:0006352">
    <property type="term" value="P:DNA-templated transcription initiation"/>
    <property type="evidence" value="ECO:0007669"/>
    <property type="project" value="InterPro"/>
</dbReference>
<dbReference type="SUPFAM" id="SSF88946">
    <property type="entry name" value="Sigma2 domain of RNA polymerase sigma factors"/>
    <property type="match status" value="1"/>
</dbReference>
<dbReference type="NCBIfam" id="TIGR02937">
    <property type="entry name" value="sigma70-ECF"/>
    <property type="match status" value="1"/>
</dbReference>
<organism evidence="2 3">
    <name type="scientific">Sporofaciens musculi</name>
    <dbReference type="NCBI Taxonomy" id="2681861"/>
    <lineage>
        <taxon>Bacteria</taxon>
        <taxon>Bacillati</taxon>
        <taxon>Bacillota</taxon>
        <taxon>Clostridia</taxon>
        <taxon>Lachnospirales</taxon>
        <taxon>Lachnospiraceae</taxon>
        <taxon>Sporofaciens</taxon>
    </lineage>
</organism>
<dbReference type="InterPro" id="IPR014284">
    <property type="entry name" value="RNA_pol_sigma-70_dom"/>
</dbReference>
<comment type="caution">
    <text evidence="2">The sequence shown here is derived from an EMBL/GenBank/DDBJ whole genome shotgun (WGS) entry which is preliminary data.</text>
</comment>
<accession>A0A7X3SJC9</accession>
<dbReference type="InterPro" id="IPR007627">
    <property type="entry name" value="RNA_pol_sigma70_r2"/>
</dbReference>
<gene>
    <name evidence="2" type="ORF">GN277_12960</name>
</gene>
<protein>
    <submittedName>
        <fullName evidence="2">Sigma-70 family RNA polymerase sigma factor</fullName>
    </submittedName>
</protein>
<dbReference type="Pfam" id="PF04542">
    <property type="entry name" value="Sigma70_r2"/>
    <property type="match status" value="1"/>
</dbReference>